<evidence type="ECO:0000313" key="1">
    <source>
        <dbReference type="EMBL" id="AIF84956.1"/>
    </source>
</evidence>
<name>A0A075MTK6_9ARCH</name>
<dbReference type="Proteomes" id="UP000028194">
    <property type="component" value="Chromosome"/>
</dbReference>
<dbReference type="EMBL" id="CP007174">
    <property type="protein sequence ID" value="AIF84956.1"/>
    <property type="molecule type" value="Genomic_DNA"/>
</dbReference>
<dbReference type="HOGENOM" id="CLU_2327137_0_0_2"/>
<keyword evidence="2" id="KW-1185">Reference proteome</keyword>
<dbReference type="eggNOG" id="arCOG08706">
    <property type="taxonomic scope" value="Archaea"/>
</dbReference>
<organism evidence="1 2">
    <name type="scientific">Candidatus Nitrososphaera evergladensis SR1</name>
    <dbReference type="NCBI Taxonomy" id="1459636"/>
    <lineage>
        <taxon>Archaea</taxon>
        <taxon>Nitrososphaerota</taxon>
        <taxon>Nitrososphaeria</taxon>
        <taxon>Nitrososphaerales</taxon>
        <taxon>Nitrososphaeraceae</taxon>
        <taxon>Nitrososphaera</taxon>
    </lineage>
</organism>
<sequence>MCSVSILLELRHQNAIRLPDITDMIASEADDENFMKIVDDLVVSAEGDPELAEGLKWIDMQSRRNGVTFYEMALIILKKHMAERRAREWMKARSVAGN</sequence>
<reference evidence="1 2" key="1">
    <citation type="journal article" date="2014" name="PLoS ONE">
        <title>Genome Sequence of Candidatus Nitrososphaera evergladensis from Group I.1b Enriched from Everglades Soil Reveals Novel Genomic Features of the Ammonia-Oxidizing Archaea.</title>
        <authorList>
            <person name="Zhalnina K.V."/>
            <person name="Dias R."/>
            <person name="Leonard M.T."/>
            <person name="Dorr de Quadros P."/>
            <person name="Camargo F.A."/>
            <person name="Drew J.C."/>
            <person name="Farmerie W.G."/>
            <person name="Daroub S.H."/>
            <person name="Triplett E.W."/>
        </authorList>
    </citation>
    <scope>NUCLEOTIDE SEQUENCE [LARGE SCALE GENOMIC DNA]</scope>
    <source>
        <strain evidence="1 2">SR1</strain>
    </source>
</reference>
<evidence type="ECO:0000313" key="2">
    <source>
        <dbReference type="Proteomes" id="UP000028194"/>
    </source>
</evidence>
<gene>
    <name evidence="1" type="ORF">NTE_02918</name>
</gene>
<proteinExistence type="predicted"/>
<dbReference type="KEGG" id="nev:NTE_02918"/>
<dbReference type="AlphaFoldDB" id="A0A075MTK6"/>
<protein>
    <submittedName>
        <fullName evidence="1">Uncharacterized protein</fullName>
    </submittedName>
</protein>
<accession>A0A075MTK6</accession>